<dbReference type="InterPro" id="IPR009057">
    <property type="entry name" value="Homeodomain-like_sf"/>
</dbReference>
<dbReference type="PANTHER" id="PTHR47893">
    <property type="entry name" value="REGULATORY PROTEIN PCHR"/>
    <property type="match status" value="1"/>
</dbReference>
<dbReference type="STRING" id="211165.GCA_000317285_04076"/>
<evidence type="ECO:0000256" key="2">
    <source>
        <dbReference type="ARBA" id="ARBA00023125"/>
    </source>
</evidence>
<dbReference type="GO" id="GO:0003700">
    <property type="term" value="F:DNA-binding transcription factor activity"/>
    <property type="evidence" value="ECO:0007669"/>
    <property type="project" value="InterPro"/>
</dbReference>
<sequence>MLLATFFPGKDGGIPPELKLLAKENNWQTLIYPEMTPSVRFLTQQIFNCPYQGITKRIYLQAKVLELIALQISPILTGGDLTQASPLKSDTIARIHHAKQIILSCLENPPSLIELAALVGVSDRTLRRGFRELFGITVFGYLTQKRMEKAEQFLRGTNMTVAEVANLVGYTHLGHFAAAFKRRYGITPRECLLGKKSVSGL</sequence>
<feature type="domain" description="HTH araC/xylS-type" evidence="4">
    <location>
        <begin position="96"/>
        <end position="194"/>
    </location>
</feature>
<keyword evidence="2" id="KW-0238">DNA-binding</keyword>
<accession>A0A433NML4</accession>
<dbReference type="GO" id="GO:0043565">
    <property type="term" value="F:sequence-specific DNA binding"/>
    <property type="evidence" value="ECO:0007669"/>
    <property type="project" value="InterPro"/>
</dbReference>
<proteinExistence type="predicted"/>
<dbReference type="InterPro" id="IPR018062">
    <property type="entry name" value="HTH_AraC-typ_CS"/>
</dbReference>
<organism evidence="5 6">
    <name type="scientific">Chlorogloeopsis fritschii PCC 6912</name>
    <dbReference type="NCBI Taxonomy" id="211165"/>
    <lineage>
        <taxon>Bacteria</taxon>
        <taxon>Bacillati</taxon>
        <taxon>Cyanobacteriota</taxon>
        <taxon>Cyanophyceae</taxon>
        <taxon>Nostocales</taxon>
        <taxon>Chlorogloeopsidaceae</taxon>
        <taxon>Chlorogloeopsis</taxon>
    </lineage>
</organism>
<evidence type="ECO:0000313" key="5">
    <source>
        <dbReference type="EMBL" id="RUR84443.1"/>
    </source>
</evidence>
<protein>
    <recommendedName>
        <fullName evidence="4">HTH araC/xylS-type domain-containing protein</fullName>
    </recommendedName>
</protein>
<dbReference type="PROSITE" id="PS01124">
    <property type="entry name" value="HTH_ARAC_FAMILY_2"/>
    <property type="match status" value="1"/>
</dbReference>
<evidence type="ECO:0000259" key="4">
    <source>
        <dbReference type="PROSITE" id="PS01124"/>
    </source>
</evidence>
<dbReference type="Proteomes" id="UP000268857">
    <property type="component" value="Unassembled WGS sequence"/>
</dbReference>
<gene>
    <name evidence="5" type="ORF">PCC6912_13380</name>
</gene>
<dbReference type="Gene3D" id="1.10.10.60">
    <property type="entry name" value="Homeodomain-like"/>
    <property type="match status" value="2"/>
</dbReference>
<dbReference type="SMART" id="SM00342">
    <property type="entry name" value="HTH_ARAC"/>
    <property type="match status" value="1"/>
</dbReference>
<dbReference type="PANTHER" id="PTHR47893:SF1">
    <property type="entry name" value="REGULATORY PROTEIN PCHR"/>
    <property type="match status" value="1"/>
</dbReference>
<dbReference type="PROSITE" id="PS00041">
    <property type="entry name" value="HTH_ARAC_FAMILY_1"/>
    <property type="match status" value="1"/>
</dbReference>
<comment type="caution">
    <text evidence="5">The sequence shown here is derived from an EMBL/GenBank/DDBJ whole genome shotgun (WGS) entry which is preliminary data.</text>
</comment>
<dbReference type="InterPro" id="IPR018060">
    <property type="entry name" value="HTH_AraC"/>
</dbReference>
<dbReference type="RefSeq" id="WP_016875364.1">
    <property type="nucleotide sequence ID" value="NZ_AJLN01000100.1"/>
</dbReference>
<dbReference type="OrthoDB" id="7544370at2"/>
<keyword evidence="1" id="KW-0805">Transcription regulation</keyword>
<evidence type="ECO:0000256" key="1">
    <source>
        <dbReference type="ARBA" id="ARBA00023015"/>
    </source>
</evidence>
<dbReference type="SUPFAM" id="SSF46689">
    <property type="entry name" value="Homeodomain-like"/>
    <property type="match status" value="2"/>
</dbReference>
<dbReference type="Pfam" id="PF12833">
    <property type="entry name" value="HTH_18"/>
    <property type="match status" value="1"/>
</dbReference>
<dbReference type="InterPro" id="IPR053142">
    <property type="entry name" value="PchR_regulatory_protein"/>
</dbReference>
<keyword evidence="3" id="KW-0804">Transcription</keyword>
<dbReference type="AlphaFoldDB" id="A0A433NML4"/>
<dbReference type="PRINTS" id="PR00032">
    <property type="entry name" value="HTHARAC"/>
</dbReference>
<dbReference type="InterPro" id="IPR020449">
    <property type="entry name" value="Tscrpt_reg_AraC-type_HTH"/>
</dbReference>
<dbReference type="EMBL" id="RSCJ01000004">
    <property type="protein sequence ID" value="RUR84443.1"/>
    <property type="molecule type" value="Genomic_DNA"/>
</dbReference>
<name>A0A433NML4_CHLFR</name>
<reference evidence="5 6" key="1">
    <citation type="journal article" date="2019" name="Genome Biol. Evol.">
        <title>Day and night: Metabolic profiles and evolutionary relationships of six axenic non-marine cyanobacteria.</title>
        <authorList>
            <person name="Will S.E."/>
            <person name="Henke P."/>
            <person name="Boedeker C."/>
            <person name="Huang S."/>
            <person name="Brinkmann H."/>
            <person name="Rohde M."/>
            <person name="Jarek M."/>
            <person name="Friedl T."/>
            <person name="Seufert S."/>
            <person name="Schumacher M."/>
            <person name="Overmann J."/>
            <person name="Neumann-Schaal M."/>
            <person name="Petersen J."/>
        </authorList>
    </citation>
    <scope>NUCLEOTIDE SEQUENCE [LARGE SCALE GENOMIC DNA]</scope>
    <source>
        <strain evidence="5 6">PCC 6912</strain>
    </source>
</reference>
<evidence type="ECO:0000256" key="3">
    <source>
        <dbReference type="ARBA" id="ARBA00023163"/>
    </source>
</evidence>
<keyword evidence="6" id="KW-1185">Reference proteome</keyword>
<evidence type="ECO:0000313" key="6">
    <source>
        <dbReference type="Proteomes" id="UP000268857"/>
    </source>
</evidence>